<protein>
    <submittedName>
        <fullName evidence="2">Uncharacterized protein</fullName>
    </submittedName>
</protein>
<reference evidence="2 3" key="1">
    <citation type="submission" date="2018-02" db="EMBL/GenBank/DDBJ databases">
        <title>Draft genome sequences of Elsinoe sp., causing black scab on jojoba.</title>
        <authorList>
            <person name="Stodart B."/>
            <person name="Jeffress S."/>
            <person name="Ash G."/>
            <person name="Arun Chinnappa K."/>
        </authorList>
    </citation>
    <scope>NUCLEOTIDE SEQUENCE [LARGE SCALE GENOMIC DNA]</scope>
    <source>
        <strain evidence="2 3">Hillstone_2</strain>
    </source>
</reference>
<feature type="compositionally biased region" description="Low complexity" evidence="1">
    <location>
        <begin position="56"/>
        <end position="77"/>
    </location>
</feature>
<accession>A0A4V6DUT1</accession>
<organism evidence="2 3">
    <name type="scientific">Elsinoe australis</name>
    <dbReference type="NCBI Taxonomy" id="40998"/>
    <lineage>
        <taxon>Eukaryota</taxon>
        <taxon>Fungi</taxon>
        <taxon>Dikarya</taxon>
        <taxon>Ascomycota</taxon>
        <taxon>Pezizomycotina</taxon>
        <taxon>Dothideomycetes</taxon>
        <taxon>Dothideomycetidae</taxon>
        <taxon>Myriangiales</taxon>
        <taxon>Elsinoaceae</taxon>
        <taxon>Elsinoe</taxon>
    </lineage>
</organism>
<proteinExistence type="predicted"/>
<dbReference type="AlphaFoldDB" id="A0A4V6DUT1"/>
<dbReference type="Proteomes" id="UP000308133">
    <property type="component" value="Unassembled WGS sequence"/>
</dbReference>
<feature type="compositionally biased region" description="Polar residues" evidence="1">
    <location>
        <begin position="78"/>
        <end position="97"/>
    </location>
</feature>
<feature type="compositionally biased region" description="Basic and acidic residues" evidence="1">
    <location>
        <begin position="1"/>
        <end position="16"/>
    </location>
</feature>
<evidence type="ECO:0000256" key="1">
    <source>
        <dbReference type="SAM" id="MobiDB-lite"/>
    </source>
</evidence>
<evidence type="ECO:0000313" key="3">
    <source>
        <dbReference type="Proteomes" id="UP000308133"/>
    </source>
</evidence>
<gene>
    <name evidence="2" type="ORF">C1H76_2292</name>
</gene>
<dbReference type="EMBL" id="PTQR01000028">
    <property type="protein sequence ID" value="TKX25642.1"/>
    <property type="molecule type" value="Genomic_DNA"/>
</dbReference>
<sequence length="194" mass="21216">MATKSDLRSTSRDAHRAATQKAKWAHGIATHPVGRDASHPRPMRMSDMTIRPLKNRVSGSSSKAASARRADIASVSSEWSSLAATLSSSPGSVASQESDLDEEREAIRLVQEYEALQEVYGAEGTMPESGSQVLNGALEKAIGEYEDRETVRLVRSEWALVDDEGEEVGLSPEKGRKGRKEKEELLDGEEFEMV</sequence>
<evidence type="ECO:0000313" key="2">
    <source>
        <dbReference type="EMBL" id="TKX25642.1"/>
    </source>
</evidence>
<comment type="caution">
    <text evidence="2">The sequence shown here is derived from an EMBL/GenBank/DDBJ whole genome shotgun (WGS) entry which is preliminary data.</text>
</comment>
<feature type="region of interest" description="Disordered" evidence="1">
    <location>
        <begin position="1"/>
        <end position="102"/>
    </location>
</feature>
<name>A0A4V6DUT1_9PEZI</name>
<feature type="region of interest" description="Disordered" evidence="1">
    <location>
        <begin position="164"/>
        <end position="194"/>
    </location>
</feature>